<proteinExistence type="predicted"/>
<protein>
    <submittedName>
        <fullName evidence="1">Uncharacterized protein</fullName>
    </submittedName>
</protein>
<reference evidence="1" key="1">
    <citation type="submission" date="2005-08" db="EMBL/GenBank/DDBJ databases">
        <title>Complete sequence of Dechloromonas aromatica RCB.</title>
        <authorList>
            <person name="Salinero K.K."/>
            <person name="Copeland A."/>
            <person name="Lucas S."/>
            <person name="Lapidus A."/>
            <person name="Barry K."/>
            <person name="Detter J.C."/>
            <person name="Glavina T."/>
            <person name="Hammon N."/>
            <person name="Israni S."/>
            <person name="Pitluck S."/>
            <person name="Di Bartolo G."/>
            <person name="Trong S."/>
            <person name="Schmutz J."/>
            <person name="Larimer F."/>
            <person name="Land M."/>
            <person name="Ivanova N."/>
            <person name="Richardson P."/>
        </authorList>
    </citation>
    <scope>NUCLEOTIDE SEQUENCE</scope>
    <source>
        <strain evidence="1">RCB</strain>
    </source>
</reference>
<accession>Q47HY2</accession>
<name>Q47HY2_DECAR</name>
<dbReference type="EMBL" id="CP000089">
    <property type="protein sequence ID" value="AAZ45549.1"/>
    <property type="molecule type" value="Genomic_DNA"/>
</dbReference>
<dbReference type="HOGENOM" id="CLU_2192680_0_0_4"/>
<evidence type="ECO:0000313" key="1">
    <source>
        <dbReference type="EMBL" id="AAZ45549.1"/>
    </source>
</evidence>
<dbReference type="STRING" id="159087.Daro_0793"/>
<sequence>MALSISFRTARFTLAVGNCEENLRIGPLEVYLRREYQGIEWRNRFDLLIQKDSYRPKNGKWAETWKESEEQRGGYFMGRTWNLLTGSRAAARVYSEIPGSNFGGVSGR</sequence>
<gene>
    <name evidence="1" type="ordered locus">Daro_0793</name>
</gene>
<dbReference type="AlphaFoldDB" id="Q47HY2"/>
<organism evidence="1">
    <name type="scientific">Dechloromonas aromatica (strain RCB)</name>
    <dbReference type="NCBI Taxonomy" id="159087"/>
    <lineage>
        <taxon>Bacteria</taxon>
        <taxon>Pseudomonadati</taxon>
        <taxon>Pseudomonadota</taxon>
        <taxon>Betaproteobacteria</taxon>
        <taxon>Rhodocyclales</taxon>
        <taxon>Azonexaceae</taxon>
        <taxon>Dechloromonas</taxon>
    </lineage>
</organism>
<dbReference type="KEGG" id="dar:Daro_0793"/>